<dbReference type="Pfam" id="PF13621">
    <property type="entry name" value="Cupin_8"/>
    <property type="match status" value="1"/>
</dbReference>
<keyword evidence="3" id="KW-1185">Reference proteome</keyword>
<evidence type="ECO:0000313" key="2">
    <source>
        <dbReference type="EMBL" id="CCA71282.1"/>
    </source>
</evidence>
<dbReference type="Gene3D" id="2.60.120.650">
    <property type="entry name" value="Cupin"/>
    <property type="match status" value="1"/>
</dbReference>
<dbReference type="OrthoDB" id="47172at2759"/>
<sequence length="399" mass="45089">MALIPELVDALRLSCLQLDQECPENIKNIRRRLLGYFDSRDEQQLEELRVAVYRSLPTNDAVACRALYADICIAQCLLDIQDNASDTQKMFICIQRLDGALVFSGVPGRQDSVHALIKSAQSQLPKQSPSLVSSQTFLSRADHEPEVPECGGRIQEMQEEPDMMQFLNKYSKVPFIVRGGIRHWPAVEKWTFPAYLLSITGRGRVVPVEVGKDYRVDGWNQTMMSWEAFLQHLEKKDAGDEPLYLAQHSLLSQFPALREDVVVPDLVYYAPTPSPDTPGYSPPNNDEGLIINAWLGPFGTISPAHQDPYFNCYAQVVGRKTVWLASPALQEELRPLPQDSGLGNTSTLDVFLLTRESNPTVLERSMVITLQPGDLLFFPPQWWHAMRSEDTSFSVSFWF</sequence>
<dbReference type="HOGENOM" id="CLU_016785_0_1_1"/>
<dbReference type="AlphaFoldDB" id="G4TJ04"/>
<dbReference type="eggNOG" id="KOG2132">
    <property type="taxonomic scope" value="Eukaryota"/>
</dbReference>
<reference evidence="2 3" key="1">
    <citation type="journal article" date="2011" name="PLoS Pathog.">
        <title>Endophytic Life Strategies Decoded by Genome and Transcriptome Analyses of the Mutualistic Root Symbiont Piriformospora indica.</title>
        <authorList>
            <person name="Zuccaro A."/>
            <person name="Lahrmann U."/>
            <person name="Guldener U."/>
            <person name="Langen G."/>
            <person name="Pfiffi S."/>
            <person name="Biedenkopf D."/>
            <person name="Wong P."/>
            <person name="Samans B."/>
            <person name="Grimm C."/>
            <person name="Basiewicz M."/>
            <person name="Murat C."/>
            <person name="Martin F."/>
            <person name="Kogel K.H."/>
        </authorList>
    </citation>
    <scope>NUCLEOTIDE SEQUENCE [LARGE SCALE GENOMIC DNA]</scope>
    <source>
        <strain evidence="2 3">DSM 11827</strain>
    </source>
</reference>
<dbReference type="InParanoid" id="G4TJ04"/>
<comment type="caution">
    <text evidence="2">The sequence shown here is derived from an EMBL/GenBank/DDBJ whole genome shotgun (WGS) entry which is preliminary data.</text>
</comment>
<dbReference type="EMBL" id="CAFZ01000113">
    <property type="protein sequence ID" value="CCA71282.1"/>
    <property type="molecule type" value="Genomic_DNA"/>
</dbReference>
<feature type="domain" description="JmjC" evidence="1">
    <location>
        <begin position="243"/>
        <end position="399"/>
    </location>
</feature>
<proteinExistence type="predicted"/>
<dbReference type="InterPro" id="IPR003347">
    <property type="entry name" value="JmjC_dom"/>
</dbReference>
<dbReference type="InterPro" id="IPR041667">
    <property type="entry name" value="Cupin_8"/>
</dbReference>
<dbReference type="OMA" id="VPDYCYI"/>
<dbReference type="PANTHER" id="PTHR12461">
    <property type="entry name" value="HYPOXIA-INDUCIBLE FACTOR 1 ALPHA INHIBITOR-RELATED"/>
    <property type="match status" value="1"/>
</dbReference>
<protein>
    <recommendedName>
        <fullName evidence="1">JmjC domain-containing protein</fullName>
    </recommendedName>
</protein>
<dbReference type="Proteomes" id="UP000007148">
    <property type="component" value="Unassembled WGS sequence"/>
</dbReference>
<accession>G4TJ04</accession>
<dbReference type="PANTHER" id="PTHR12461:SF94">
    <property type="entry name" value="JMJC DOMAIN-CONTAINING PROTEIN"/>
    <property type="match status" value="1"/>
</dbReference>
<dbReference type="STRING" id="1109443.G4TJ04"/>
<name>G4TJ04_SERID</name>
<dbReference type="SUPFAM" id="SSF51197">
    <property type="entry name" value="Clavaminate synthase-like"/>
    <property type="match status" value="1"/>
</dbReference>
<evidence type="ECO:0000313" key="3">
    <source>
        <dbReference type="Proteomes" id="UP000007148"/>
    </source>
</evidence>
<evidence type="ECO:0000259" key="1">
    <source>
        <dbReference type="PROSITE" id="PS51184"/>
    </source>
</evidence>
<dbReference type="PROSITE" id="PS51184">
    <property type="entry name" value="JMJC"/>
    <property type="match status" value="1"/>
</dbReference>
<organism evidence="2 3">
    <name type="scientific">Serendipita indica (strain DSM 11827)</name>
    <name type="common">Root endophyte fungus</name>
    <name type="synonym">Piriformospora indica</name>
    <dbReference type="NCBI Taxonomy" id="1109443"/>
    <lineage>
        <taxon>Eukaryota</taxon>
        <taxon>Fungi</taxon>
        <taxon>Dikarya</taxon>
        <taxon>Basidiomycota</taxon>
        <taxon>Agaricomycotina</taxon>
        <taxon>Agaricomycetes</taxon>
        <taxon>Sebacinales</taxon>
        <taxon>Serendipitaceae</taxon>
        <taxon>Serendipita</taxon>
    </lineage>
</organism>
<gene>
    <name evidence="2" type="ORF">PIIN_05221</name>
</gene>